<evidence type="ECO:0000313" key="8">
    <source>
        <dbReference type="EMBL" id="SFM79147.1"/>
    </source>
</evidence>
<evidence type="ECO:0000313" key="9">
    <source>
        <dbReference type="Proteomes" id="UP000199470"/>
    </source>
</evidence>
<feature type="domain" description="Radical SAM core" evidence="7">
    <location>
        <begin position="30"/>
        <end position="248"/>
    </location>
</feature>
<evidence type="ECO:0000256" key="2">
    <source>
        <dbReference type="ARBA" id="ARBA00022485"/>
    </source>
</evidence>
<evidence type="ECO:0000256" key="6">
    <source>
        <dbReference type="ARBA" id="ARBA00023014"/>
    </source>
</evidence>
<dbReference type="PANTHER" id="PTHR30352:SF13">
    <property type="entry name" value="GLYCYL-RADICAL ENZYME ACTIVATING ENZYME YJJW-RELATED"/>
    <property type="match status" value="1"/>
</dbReference>
<comment type="cofactor">
    <cofactor evidence="1">
        <name>[4Fe-4S] cluster</name>
        <dbReference type="ChEBI" id="CHEBI:49883"/>
    </cofactor>
</comment>
<dbReference type="SFLD" id="SFLDG01094">
    <property type="entry name" value="Uncharacterised_Radical_SAM_Su"/>
    <property type="match status" value="1"/>
</dbReference>
<dbReference type="PANTHER" id="PTHR30352">
    <property type="entry name" value="PYRUVATE FORMATE-LYASE-ACTIVATING ENZYME"/>
    <property type="match status" value="1"/>
</dbReference>
<evidence type="ECO:0000256" key="3">
    <source>
        <dbReference type="ARBA" id="ARBA00022691"/>
    </source>
</evidence>
<dbReference type="RefSeq" id="WP_245774468.1">
    <property type="nucleotide sequence ID" value="NZ_FOTW01000033.1"/>
</dbReference>
<dbReference type="STRING" id="758825.SAMN02982985_05308"/>
<gene>
    <name evidence="8" type="ORF">SAMN02982985_05308</name>
</gene>
<evidence type="ECO:0000259" key="7">
    <source>
        <dbReference type="PROSITE" id="PS51918"/>
    </source>
</evidence>
<evidence type="ECO:0000256" key="1">
    <source>
        <dbReference type="ARBA" id="ARBA00001966"/>
    </source>
</evidence>
<keyword evidence="4" id="KW-0479">Metal-binding</keyword>
<keyword evidence="3" id="KW-0949">S-adenosyl-L-methionine</keyword>
<proteinExistence type="predicted"/>
<dbReference type="InterPro" id="IPR013785">
    <property type="entry name" value="Aldolase_TIM"/>
</dbReference>
<dbReference type="Pfam" id="PF04055">
    <property type="entry name" value="Radical_SAM"/>
    <property type="match status" value="1"/>
</dbReference>
<dbReference type="CDD" id="cd01335">
    <property type="entry name" value="Radical_SAM"/>
    <property type="match status" value="1"/>
</dbReference>
<dbReference type="SFLD" id="SFLDS00029">
    <property type="entry name" value="Radical_SAM"/>
    <property type="match status" value="1"/>
</dbReference>
<dbReference type="GO" id="GO:0051539">
    <property type="term" value="F:4 iron, 4 sulfur cluster binding"/>
    <property type="evidence" value="ECO:0007669"/>
    <property type="project" value="UniProtKB-KW"/>
</dbReference>
<dbReference type="EMBL" id="FOTW01000033">
    <property type="protein sequence ID" value="SFM79147.1"/>
    <property type="molecule type" value="Genomic_DNA"/>
</dbReference>
<dbReference type="InterPro" id="IPR058240">
    <property type="entry name" value="rSAM_sf"/>
</dbReference>
<dbReference type="SUPFAM" id="SSF102114">
    <property type="entry name" value="Radical SAM enzymes"/>
    <property type="match status" value="1"/>
</dbReference>
<dbReference type="AlphaFoldDB" id="A0A1I4TRI5"/>
<evidence type="ECO:0000256" key="5">
    <source>
        <dbReference type="ARBA" id="ARBA00023004"/>
    </source>
</evidence>
<name>A0A1I4TRI5_9BURK</name>
<protein>
    <submittedName>
        <fullName evidence="8">Anaerobic ribonucleoside-triphosphate reductase activating protein</fullName>
    </submittedName>
</protein>
<dbReference type="InterPro" id="IPR007197">
    <property type="entry name" value="rSAM"/>
</dbReference>
<accession>A0A1I4TRI5</accession>
<evidence type="ECO:0000256" key="4">
    <source>
        <dbReference type="ARBA" id="ARBA00022723"/>
    </source>
</evidence>
<keyword evidence="9" id="KW-1185">Reference proteome</keyword>
<dbReference type="NCBIfam" id="TIGR02495">
    <property type="entry name" value="NrdG2"/>
    <property type="match status" value="1"/>
</dbReference>
<dbReference type="Proteomes" id="UP000199470">
    <property type="component" value="Unassembled WGS sequence"/>
</dbReference>
<keyword evidence="6" id="KW-0411">Iron-sulfur</keyword>
<dbReference type="InterPro" id="IPR012840">
    <property type="entry name" value="NrdG2"/>
</dbReference>
<dbReference type="GO" id="GO:0003824">
    <property type="term" value="F:catalytic activity"/>
    <property type="evidence" value="ECO:0007669"/>
    <property type="project" value="InterPro"/>
</dbReference>
<keyword evidence="2" id="KW-0004">4Fe-4S</keyword>
<dbReference type="GO" id="GO:0046872">
    <property type="term" value="F:metal ion binding"/>
    <property type="evidence" value="ECO:0007669"/>
    <property type="project" value="UniProtKB-KW"/>
</dbReference>
<dbReference type="Gene3D" id="3.20.20.70">
    <property type="entry name" value="Aldolase class I"/>
    <property type="match status" value="1"/>
</dbReference>
<keyword evidence="5" id="KW-0408">Iron</keyword>
<sequence length="248" mass="26686">MEARLVRMDGGAAAATRQLKVGGVTPFSATDYPGQLSAVVFVQGCPWRCGYCHNPHLQARPSNSPMPWQHVMALLERRVGLIDAVVFSGGEPTIDPALAGAMRQARALGFKVGLHTACIYPERLAEVLPLIDWVGFDVKAPFAQYAGITGAPDSGEQAQACARLIVDSGVDYECRTTIHPTLLRPRDIVALAGTLAGMGVTNYVLQEFRPQGCNDAALKAHAQPGYPGQDVVAQVEALFPRFTLRRPH</sequence>
<reference evidence="8 9" key="1">
    <citation type="submission" date="2016-10" db="EMBL/GenBank/DDBJ databases">
        <authorList>
            <person name="de Groot N.N."/>
        </authorList>
    </citation>
    <scope>NUCLEOTIDE SEQUENCE [LARGE SCALE GENOMIC DNA]</scope>
    <source>
        <strain evidence="8 9">ATCC 43154</strain>
    </source>
</reference>
<organism evidence="8 9">
    <name type="scientific">Rugamonas rubra</name>
    <dbReference type="NCBI Taxonomy" id="758825"/>
    <lineage>
        <taxon>Bacteria</taxon>
        <taxon>Pseudomonadati</taxon>
        <taxon>Pseudomonadota</taxon>
        <taxon>Betaproteobacteria</taxon>
        <taxon>Burkholderiales</taxon>
        <taxon>Oxalobacteraceae</taxon>
        <taxon>Telluria group</taxon>
        <taxon>Rugamonas</taxon>
    </lineage>
</organism>
<dbReference type="PROSITE" id="PS51918">
    <property type="entry name" value="RADICAL_SAM"/>
    <property type="match status" value="1"/>
</dbReference>
<dbReference type="InterPro" id="IPR034457">
    <property type="entry name" value="Organic_radical-activating"/>
</dbReference>